<dbReference type="FunFam" id="2.30.30.40:FF:000072">
    <property type="entry name" value="Unconventional Myosin IB"/>
    <property type="match status" value="1"/>
</dbReference>
<dbReference type="InterPro" id="IPR046376">
    <property type="entry name" value="PH_Cool_Pix"/>
</dbReference>
<dbReference type="Pfam" id="PF00018">
    <property type="entry name" value="SH3_1"/>
    <property type="match status" value="1"/>
</dbReference>
<evidence type="ECO:0000256" key="1">
    <source>
        <dbReference type="ARBA" id="ARBA00004510"/>
    </source>
</evidence>
<evidence type="ECO:0000256" key="2">
    <source>
        <dbReference type="ARBA" id="ARBA00022443"/>
    </source>
</evidence>
<dbReference type="FunFam" id="1.20.900.10:FF:000016">
    <property type="entry name" value="Rho guanine nucleotide exchange factor 6"/>
    <property type="match status" value="1"/>
</dbReference>
<dbReference type="SMART" id="SM00325">
    <property type="entry name" value="RhoGEF"/>
    <property type="match status" value="1"/>
</dbReference>
<dbReference type="RefSeq" id="XP_052120216.1">
    <property type="nucleotide sequence ID" value="XM_052264256.1"/>
</dbReference>
<dbReference type="SUPFAM" id="SSF48065">
    <property type="entry name" value="DBL homology domain (DH-domain)"/>
    <property type="match status" value="1"/>
</dbReference>
<dbReference type="Proteomes" id="UP000504606">
    <property type="component" value="Unplaced"/>
</dbReference>
<dbReference type="Gene3D" id="1.20.900.10">
    <property type="entry name" value="Dbl homology (DH) domain"/>
    <property type="match status" value="1"/>
</dbReference>
<sequence length="624" mass="69605">MANDSHPLLVQAVYSFQGKNNDELCFKKGDIITVTQTEEGGWWEGTLATTDKTGWFPSNYVKEYKPQDTSVLEAMTIISKTSPSVQMPVDLTAQQKAYRNLVLRDIIDSEKANVAELQTLVQNFLHPLENAEVVPRDEYRQLVSNMDEILAVQQHLLAALEDCATKQPSEQRIGRVFLTNAPHMKQVHQTYCAAHPRAVCVIDKYKDELNTWMESVGASVPGILVLTTGLSKPFRRLDKYASMLQELERHVEENHPDRGDTQRSVSIYKEIASACSTTRRQKELELEVLTGGVRGWEGDDLQILGDIVHMGSVAVGPDHRDRYLVLFPSTLLMLSVSPRMSAFIYEGKLPLTGITVNKLEDTDNYKNAFEIVGPLIERIVAVCQTREDQQTWVDTLRHQIRCVLHKSSSPKSPLPPPHGNQHQLIVTRNSSSITRPSNLNVNNNINNINNNHIHAASVNNINNNNYSSNPSVKSWTATNLRPAPPVRIAASLVRDDLRKSTRGPRKINERSYEEDALVLRVIESYCTSAKTRSTISSALLESPQEKGVGNSIGGQSPQAEDKKVLDAVHALSQKVNDLQGQINTLMQQLDYETSARRSLQNVIHAHLTSAQSGSHPTSLPLIVD</sequence>
<dbReference type="CDD" id="cd00160">
    <property type="entry name" value="RhoGEF"/>
    <property type="match status" value="1"/>
</dbReference>
<dbReference type="InterPro" id="IPR035899">
    <property type="entry name" value="DBL_dom_sf"/>
</dbReference>
<dbReference type="PANTHER" id="PTHR46026:SF1">
    <property type="entry name" value="RHO-TYPE GUANINE NUCLEOTIDE EXCHANGE FACTOR, ISOFORM F"/>
    <property type="match status" value="1"/>
</dbReference>
<dbReference type="GO" id="GO:0016192">
    <property type="term" value="P:vesicle-mediated transport"/>
    <property type="evidence" value="ECO:0007669"/>
    <property type="project" value="UniProtKB-ARBA"/>
</dbReference>
<dbReference type="Pfam" id="PF00169">
    <property type="entry name" value="PH"/>
    <property type="match status" value="1"/>
</dbReference>
<dbReference type="GO" id="GO:0030027">
    <property type="term" value="C:lamellipodium"/>
    <property type="evidence" value="ECO:0007669"/>
    <property type="project" value="UniProtKB-SubCell"/>
</dbReference>
<dbReference type="OrthoDB" id="6019202at2759"/>
<dbReference type="PROSITE" id="PS50010">
    <property type="entry name" value="DH_2"/>
    <property type="match status" value="1"/>
</dbReference>
<dbReference type="AlphaFoldDB" id="A0A6J1SVP3"/>
<evidence type="ECO:0000256" key="3">
    <source>
        <dbReference type="ARBA" id="ARBA00022658"/>
    </source>
</evidence>
<dbReference type="GO" id="GO:0005085">
    <property type="term" value="F:guanyl-nucleotide exchange factor activity"/>
    <property type="evidence" value="ECO:0007669"/>
    <property type="project" value="UniProtKB-KW"/>
</dbReference>
<dbReference type="GO" id="GO:0005737">
    <property type="term" value="C:cytoplasm"/>
    <property type="evidence" value="ECO:0007669"/>
    <property type="project" value="TreeGrafter"/>
</dbReference>
<dbReference type="CDD" id="cd01225">
    <property type="entry name" value="PH_Cool_Pix"/>
    <property type="match status" value="1"/>
</dbReference>
<dbReference type="InterPro" id="IPR000219">
    <property type="entry name" value="DH_dom"/>
</dbReference>
<dbReference type="CDD" id="cd11877">
    <property type="entry name" value="SH3_PIX"/>
    <property type="match status" value="1"/>
</dbReference>
<dbReference type="GeneID" id="113209867"/>
<proteinExistence type="predicted"/>
<evidence type="ECO:0000313" key="6">
    <source>
        <dbReference type="RefSeq" id="XP_052120216.1"/>
    </source>
</evidence>
<protein>
    <submittedName>
        <fullName evidence="6">Rho guanine nucleotide exchange factor 7</fullName>
    </submittedName>
</protein>
<organism evidence="5 6">
    <name type="scientific">Frankliniella occidentalis</name>
    <name type="common">Western flower thrips</name>
    <name type="synonym">Euthrips occidentalis</name>
    <dbReference type="NCBI Taxonomy" id="133901"/>
    <lineage>
        <taxon>Eukaryota</taxon>
        <taxon>Metazoa</taxon>
        <taxon>Ecdysozoa</taxon>
        <taxon>Arthropoda</taxon>
        <taxon>Hexapoda</taxon>
        <taxon>Insecta</taxon>
        <taxon>Pterygota</taxon>
        <taxon>Neoptera</taxon>
        <taxon>Paraneoptera</taxon>
        <taxon>Thysanoptera</taxon>
        <taxon>Terebrantia</taxon>
        <taxon>Thripoidea</taxon>
        <taxon>Thripidae</taxon>
        <taxon>Frankliniella</taxon>
    </lineage>
</organism>
<keyword evidence="2" id="KW-0728">SH3 domain</keyword>
<dbReference type="InterPro" id="IPR036028">
    <property type="entry name" value="SH3-like_dom_sf"/>
</dbReference>
<evidence type="ECO:0000313" key="5">
    <source>
        <dbReference type="Proteomes" id="UP000504606"/>
    </source>
</evidence>
<dbReference type="KEGG" id="foc:113209867"/>
<keyword evidence="3" id="KW-0344">Guanine-nucleotide releasing factor</keyword>
<keyword evidence="5" id="KW-1185">Reference proteome</keyword>
<dbReference type="SMART" id="SM00233">
    <property type="entry name" value="PH"/>
    <property type="match status" value="1"/>
</dbReference>
<dbReference type="SMART" id="SM00326">
    <property type="entry name" value="SH3"/>
    <property type="match status" value="1"/>
</dbReference>
<dbReference type="SUPFAM" id="SSF50729">
    <property type="entry name" value="PH domain-like"/>
    <property type="match status" value="1"/>
</dbReference>
<gene>
    <name evidence="6" type="primary">LOC113209867</name>
</gene>
<dbReference type="Gene3D" id="2.30.29.30">
    <property type="entry name" value="Pleckstrin-homology domain (PH domain)/Phosphotyrosine-binding domain (PTB)"/>
    <property type="match status" value="1"/>
</dbReference>
<reference evidence="6" key="1">
    <citation type="submission" date="2025-08" db="UniProtKB">
        <authorList>
            <consortium name="RefSeq"/>
        </authorList>
    </citation>
    <scope>IDENTIFICATION</scope>
    <source>
        <tissue evidence="6">Whole organism</tissue>
    </source>
</reference>
<dbReference type="PROSITE" id="PS50003">
    <property type="entry name" value="PH_DOMAIN"/>
    <property type="match status" value="1"/>
</dbReference>
<dbReference type="PANTHER" id="PTHR46026">
    <property type="entry name" value="RHO-TYPE GUANINE NUCLEOTIDE EXCHANGE FACTOR, ISOFORM F"/>
    <property type="match status" value="1"/>
</dbReference>
<dbReference type="CTD" id="35306"/>
<dbReference type="InterPro" id="IPR001452">
    <property type="entry name" value="SH3_domain"/>
</dbReference>
<accession>A0A6J1SVP3</accession>
<keyword evidence="4" id="KW-0966">Cell projection</keyword>
<dbReference type="Pfam" id="PF00621">
    <property type="entry name" value="RhoGEF"/>
    <property type="match status" value="1"/>
</dbReference>
<dbReference type="Gene3D" id="1.20.5.390">
    <property type="entry name" value="L1 transposable element, trimerization domain"/>
    <property type="match status" value="1"/>
</dbReference>
<dbReference type="SUPFAM" id="SSF50044">
    <property type="entry name" value="SH3-domain"/>
    <property type="match status" value="1"/>
</dbReference>
<name>A0A6J1SVP3_FRAOC</name>
<dbReference type="PROSITE" id="PS50002">
    <property type="entry name" value="SH3"/>
    <property type="match status" value="1"/>
</dbReference>
<dbReference type="InterPro" id="IPR001849">
    <property type="entry name" value="PH_domain"/>
</dbReference>
<dbReference type="Gene3D" id="2.30.30.40">
    <property type="entry name" value="SH3 Domains"/>
    <property type="match status" value="1"/>
</dbReference>
<dbReference type="InterPro" id="IPR011993">
    <property type="entry name" value="PH-like_dom_sf"/>
</dbReference>
<comment type="subcellular location">
    <subcellularLocation>
        <location evidence="1">Cell projection</location>
        <location evidence="1">Lamellipodium</location>
    </subcellularLocation>
</comment>
<dbReference type="PRINTS" id="PR00452">
    <property type="entry name" value="SH3DOMAIN"/>
</dbReference>
<evidence type="ECO:0000256" key="4">
    <source>
        <dbReference type="ARBA" id="ARBA00023273"/>
    </source>
</evidence>